<sequence length="715" mass="79639">MANTAHLVRRQSSRDLNPQRSLDRLELREMRSRLVIENCNSGSSYGATNAAFEDTSPSTKLKSASSSKRGSQDGKAVFKPEGGEDDRESWDSKLTFLLATVGYAVGLGNVWRFPYLAQKNGGGAFLIPYFIMLAVEGIPIFYLELAIGQRLRKGAIGVWNQVSPFLSGIGISSAVVSFNVALYYNTIIAWCLFYFAQSFQSELPWSECPNVYFPNGSYAPENECVVSSPTQYFWYRTTLMISEDINSPQVFNWKIALALVVAWILVYLCMIKGIASSGKVVYVTATFPYIVLIIFFFRGITLKGAGDGLRHLFTPKWHTILDPVVWLEAGTQIFFSLGLAFGGLIAFSSYNPVNNNCYRDALMVSLTNCFTSMFAGIVVFSIIGFKATMVYEKCLSDRKFKLEELLGSDFNEASILEGSAILNDTVKEILSKAPQCDLEKELSNSASGTGLAFIIFTEAINQFPGAQFWSILFFLMLFTLGIDSQFGTLEGVVTSIVDMKLFPDLRKEILTGVICLSCCVLSMVFAHGAGSYVFVLFDNFSGNFPLLIIALFECIAVTYVYGIKRFADDIEMMTGKRPELYWLICWKYLSPLAMISILIASIVEIATDGSGYPAWIASEGRTERHEWPVWAIVLIVILVLICVMWIPLVAICRYLGIVVIDDDEKAWFPANDLKEFHGIMPHEVTTAERLLFCIRDDGSEGLCCPTSSNYEDDEP</sequence>
<dbReference type="GO" id="GO:0015293">
    <property type="term" value="F:symporter activity"/>
    <property type="evidence" value="ECO:0007669"/>
    <property type="project" value="UniProtKB-KW"/>
</dbReference>
<dbReference type="GO" id="GO:0035725">
    <property type="term" value="P:sodium ion transmembrane transport"/>
    <property type="evidence" value="ECO:0007669"/>
    <property type="project" value="TreeGrafter"/>
</dbReference>
<feature type="binding site" evidence="8">
    <location>
        <position position="105"/>
    </location>
    <ligand>
        <name>Na(+)</name>
        <dbReference type="ChEBI" id="CHEBI:29101"/>
        <label>1</label>
    </ligand>
</feature>
<evidence type="ECO:0000256" key="10">
    <source>
        <dbReference type="SAM" id="MobiDB-lite"/>
    </source>
</evidence>
<feature type="binding site" evidence="8">
    <location>
        <position position="104"/>
    </location>
    <ligand>
        <name>Na(+)</name>
        <dbReference type="ChEBI" id="CHEBI:29101"/>
        <label>1</label>
    </ligand>
</feature>
<feature type="transmembrane region" description="Helical" evidence="11">
    <location>
        <begin position="471"/>
        <end position="497"/>
    </location>
</feature>
<feature type="region of interest" description="Disordered" evidence="10">
    <location>
        <begin position="1"/>
        <end position="22"/>
    </location>
</feature>
<dbReference type="CDD" id="cd10332">
    <property type="entry name" value="SLC6sbd-B0AT-like"/>
    <property type="match status" value="1"/>
</dbReference>
<feature type="transmembrane region" description="Helical" evidence="11">
    <location>
        <begin position="333"/>
        <end position="350"/>
    </location>
</feature>
<dbReference type="NCBIfam" id="NF037979">
    <property type="entry name" value="Na_transp"/>
    <property type="match status" value="1"/>
</dbReference>
<feature type="transmembrane region" description="Helical" evidence="11">
    <location>
        <begin position="280"/>
        <end position="300"/>
    </location>
</feature>
<dbReference type="AlphaFoldDB" id="A0AAW1IEI2"/>
<feature type="compositionally biased region" description="Low complexity" evidence="10">
    <location>
        <begin position="56"/>
        <end position="68"/>
    </location>
</feature>
<feature type="transmembrane region" description="Helical" evidence="11">
    <location>
        <begin position="125"/>
        <end position="145"/>
    </location>
</feature>
<keyword evidence="8" id="KW-0479">Metal-binding</keyword>
<dbReference type="SUPFAM" id="SSF161070">
    <property type="entry name" value="SNF-like"/>
    <property type="match status" value="1"/>
</dbReference>
<name>A0AAW1IEI2_POPJA</name>
<keyword evidence="7 11" id="KW-0472">Membrane</keyword>
<reference evidence="12 13" key="1">
    <citation type="journal article" date="2024" name="BMC Genomics">
        <title>De novo assembly and annotation of Popillia japonica's genome with initial clues to its potential as an invasive pest.</title>
        <authorList>
            <person name="Cucini C."/>
            <person name="Boschi S."/>
            <person name="Funari R."/>
            <person name="Cardaioli E."/>
            <person name="Iannotti N."/>
            <person name="Marturano G."/>
            <person name="Paoli F."/>
            <person name="Bruttini M."/>
            <person name="Carapelli A."/>
            <person name="Frati F."/>
            <person name="Nardi F."/>
        </authorList>
    </citation>
    <scope>NUCLEOTIDE SEQUENCE [LARGE SCALE GENOMIC DNA]</scope>
    <source>
        <strain evidence="12">DMR45628</strain>
    </source>
</reference>
<evidence type="ECO:0000256" key="11">
    <source>
        <dbReference type="SAM" id="Phobius"/>
    </source>
</evidence>
<accession>A0AAW1IEI2</accession>
<comment type="subcellular location">
    <subcellularLocation>
        <location evidence="1">Membrane</location>
        <topology evidence="1">Multi-pass membrane protein</topology>
    </subcellularLocation>
</comment>
<keyword evidence="3 9" id="KW-0813">Transport</keyword>
<feature type="transmembrane region" description="Helical" evidence="11">
    <location>
        <begin position="584"/>
        <end position="607"/>
    </location>
</feature>
<feature type="binding site" evidence="8">
    <location>
        <position position="483"/>
    </location>
    <ligand>
        <name>Na(+)</name>
        <dbReference type="ChEBI" id="CHEBI:29101"/>
        <label>1</label>
    </ligand>
</feature>
<dbReference type="PANTHER" id="PTHR11616:SF182">
    <property type="entry name" value="TRANSPORTER"/>
    <property type="match status" value="1"/>
</dbReference>
<comment type="similarity">
    <text evidence="2 9">Belongs to the sodium:neurotransmitter symporter (SNF) (TC 2.A.22) family.</text>
</comment>
<feature type="binding site" evidence="8">
    <location>
        <position position="480"/>
    </location>
    <ligand>
        <name>Na(+)</name>
        <dbReference type="ChEBI" id="CHEBI:29101"/>
        <label>1</label>
    </ligand>
</feature>
<feature type="compositionally biased region" description="Basic and acidic residues" evidence="10">
    <location>
        <begin position="70"/>
        <end position="82"/>
    </location>
</feature>
<keyword evidence="6 11" id="KW-1133">Transmembrane helix</keyword>
<evidence type="ECO:0000256" key="1">
    <source>
        <dbReference type="ARBA" id="ARBA00004141"/>
    </source>
</evidence>
<feature type="transmembrane region" description="Helical" evidence="11">
    <location>
        <begin position="627"/>
        <end position="651"/>
    </location>
</feature>
<feature type="binding site" evidence="8">
    <location>
        <position position="109"/>
    </location>
    <ligand>
        <name>Na(+)</name>
        <dbReference type="ChEBI" id="CHEBI:29101"/>
        <label>1</label>
    </ligand>
</feature>
<keyword evidence="5 9" id="KW-0769">Symport</keyword>
<keyword evidence="8" id="KW-0915">Sodium</keyword>
<dbReference type="GO" id="GO:0005886">
    <property type="term" value="C:plasma membrane"/>
    <property type="evidence" value="ECO:0007669"/>
    <property type="project" value="TreeGrafter"/>
</dbReference>
<dbReference type="Proteomes" id="UP001458880">
    <property type="component" value="Unassembled WGS sequence"/>
</dbReference>
<evidence type="ECO:0000256" key="8">
    <source>
        <dbReference type="PIRSR" id="PIRSR600175-1"/>
    </source>
</evidence>
<dbReference type="PRINTS" id="PR00176">
    <property type="entry name" value="NANEUSMPORT"/>
</dbReference>
<evidence type="ECO:0000256" key="6">
    <source>
        <dbReference type="ARBA" id="ARBA00022989"/>
    </source>
</evidence>
<dbReference type="InterPro" id="IPR037272">
    <property type="entry name" value="SNS_sf"/>
</dbReference>
<feature type="transmembrane region" description="Helical" evidence="11">
    <location>
        <begin position="94"/>
        <end position="113"/>
    </location>
</feature>
<dbReference type="Pfam" id="PF00209">
    <property type="entry name" value="SNF"/>
    <property type="match status" value="1"/>
</dbReference>
<evidence type="ECO:0000256" key="9">
    <source>
        <dbReference type="RuleBase" id="RU003732"/>
    </source>
</evidence>
<gene>
    <name evidence="12" type="ORF">QE152_g36030</name>
</gene>
<comment type="caution">
    <text evidence="12">The sequence shown here is derived from an EMBL/GenBank/DDBJ whole genome shotgun (WGS) entry which is preliminary data.</text>
</comment>
<dbReference type="PROSITE" id="PS00610">
    <property type="entry name" value="NA_NEUROTRAN_SYMP_1"/>
    <property type="match status" value="1"/>
</dbReference>
<organism evidence="12 13">
    <name type="scientific">Popillia japonica</name>
    <name type="common">Japanese beetle</name>
    <dbReference type="NCBI Taxonomy" id="7064"/>
    <lineage>
        <taxon>Eukaryota</taxon>
        <taxon>Metazoa</taxon>
        <taxon>Ecdysozoa</taxon>
        <taxon>Arthropoda</taxon>
        <taxon>Hexapoda</taxon>
        <taxon>Insecta</taxon>
        <taxon>Pterygota</taxon>
        <taxon>Neoptera</taxon>
        <taxon>Endopterygota</taxon>
        <taxon>Coleoptera</taxon>
        <taxon>Polyphaga</taxon>
        <taxon>Scarabaeiformia</taxon>
        <taxon>Scarabaeidae</taxon>
        <taxon>Rutelinae</taxon>
        <taxon>Popillia</taxon>
    </lineage>
</organism>
<evidence type="ECO:0000256" key="5">
    <source>
        <dbReference type="ARBA" id="ARBA00022847"/>
    </source>
</evidence>
<feature type="transmembrane region" description="Helical" evidence="11">
    <location>
        <begin position="543"/>
        <end position="563"/>
    </location>
</feature>
<keyword evidence="13" id="KW-1185">Reference proteome</keyword>
<dbReference type="InterPro" id="IPR000175">
    <property type="entry name" value="Na/ntran_symport"/>
</dbReference>
<feature type="binding site" evidence="8">
    <location>
        <position position="368"/>
    </location>
    <ligand>
        <name>Na(+)</name>
        <dbReference type="ChEBI" id="CHEBI:29101"/>
        <label>1</label>
    </ligand>
</feature>
<feature type="region of interest" description="Disordered" evidence="10">
    <location>
        <begin position="47"/>
        <end position="88"/>
    </location>
</feature>
<evidence type="ECO:0000313" key="12">
    <source>
        <dbReference type="EMBL" id="KAK9687754.1"/>
    </source>
</evidence>
<evidence type="ECO:0000256" key="2">
    <source>
        <dbReference type="ARBA" id="ARBA00006459"/>
    </source>
</evidence>
<feature type="binding site" evidence="8">
    <location>
        <position position="484"/>
    </location>
    <ligand>
        <name>Na(+)</name>
        <dbReference type="ChEBI" id="CHEBI:29101"/>
        <label>1</label>
    </ligand>
</feature>
<proteinExistence type="inferred from homology"/>
<dbReference type="EMBL" id="JASPKY010000626">
    <property type="protein sequence ID" value="KAK9687754.1"/>
    <property type="molecule type" value="Genomic_DNA"/>
</dbReference>
<feature type="binding site" evidence="8">
    <location>
        <position position="336"/>
    </location>
    <ligand>
        <name>Na(+)</name>
        <dbReference type="ChEBI" id="CHEBI:29101"/>
        <label>1</label>
    </ligand>
</feature>
<dbReference type="GO" id="GO:0046872">
    <property type="term" value="F:metal ion binding"/>
    <property type="evidence" value="ECO:0007669"/>
    <property type="project" value="UniProtKB-KW"/>
</dbReference>
<evidence type="ECO:0000256" key="7">
    <source>
        <dbReference type="ARBA" id="ARBA00023136"/>
    </source>
</evidence>
<feature type="transmembrane region" description="Helical" evidence="11">
    <location>
        <begin position="509"/>
        <end position="537"/>
    </location>
</feature>
<feature type="transmembrane region" description="Helical" evidence="11">
    <location>
        <begin position="250"/>
        <end position="268"/>
    </location>
</feature>
<evidence type="ECO:0000313" key="13">
    <source>
        <dbReference type="Proteomes" id="UP001458880"/>
    </source>
</evidence>
<evidence type="ECO:0000256" key="3">
    <source>
        <dbReference type="ARBA" id="ARBA00022448"/>
    </source>
</evidence>
<dbReference type="PROSITE" id="PS50267">
    <property type="entry name" value="NA_NEUROTRAN_SYMP_3"/>
    <property type="match status" value="1"/>
</dbReference>
<feature type="transmembrane region" description="Helical" evidence="11">
    <location>
        <begin position="362"/>
        <end position="383"/>
    </location>
</feature>
<keyword evidence="4 9" id="KW-0812">Transmembrane</keyword>
<evidence type="ECO:0000256" key="4">
    <source>
        <dbReference type="ARBA" id="ARBA00022692"/>
    </source>
</evidence>
<feature type="binding site" evidence="8">
    <location>
        <position position="102"/>
    </location>
    <ligand>
        <name>Na(+)</name>
        <dbReference type="ChEBI" id="CHEBI:29101"/>
        <label>1</label>
    </ligand>
</feature>
<protein>
    <recommendedName>
        <fullName evidence="9">Transporter</fullName>
    </recommendedName>
</protein>
<dbReference type="GO" id="GO:0006865">
    <property type="term" value="P:amino acid transport"/>
    <property type="evidence" value="ECO:0007669"/>
    <property type="project" value="TreeGrafter"/>
</dbReference>
<feature type="transmembrane region" description="Helical" evidence="11">
    <location>
        <begin position="165"/>
        <end position="196"/>
    </location>
</feature>
<dbReference type="PANTHER" id="PTHR11616">
    <property type="entry name" value="SODIUM/CHLORIDE DEPENDENT TRANSPORTER"/>
    <property type="match status" value="1"/>
</dbReference>